<accession>A0AAD8W7N6</accession>
<gene>
    <name evidence="3" type="ORF">QYE76_061637</name>
</gene>
<evidence type="ECO:0000256" key="1">
    <source>
        <dbReference type="SAM" id="MobiDB-lite"/>
    </source>
</evidence>
<evidence type="ECO:0000313" key="3">
    <source>
        <dbReference type="EMBL" id="KAK1643832.1"/>
    </source>
</evidence>
<dbReference type="InterPro" id="IPR022059">
    <property type="entry name" value="DUF3615"/>
</dbReference>
<dbReference type="PANTHER" id="PTHR33326">
    <property type="entry name" value="OS05G0543800 PROTEIN"/>
    <property type="match status" value="1"/>
</dbReference>
<comment type="caution">
    <text evidence="3">The sequence shown here is derived from an EMBL/GenBank/DDBJ whole genome shotgun (WGS) entry which is preliminary data.</text>
</comment>
<evidence type="ECO:0000259" key="2">
    <source>
        <dbReference type="Pfam" id="PF12274"/>
    </source>
</evidence>
<protein>
    <recommendedName>
        <fullName evidence="2">DUF3615 domain-containing protein</fullName>
    </recommendedName>
</protein>
<dbReference type="Pfam" id="PF12274">
    <property type="entry name" value="DUF3615"/>
    <property type="match status" value="1"/>
</dbReference>
<keyword evidence="4" id="KW-1185">Reference proteome</keyword>
<sequence length="481" mass="54177">MPGNDEVPPETNQQVGRGAPPVPASRGAAGRHPPNPSPRHRVLHFYVPIIEGREIISVDSRGVLAASPSDLDDGPVIFVDIDMDGRLFTEGYRVPGEPFESMDQLIHAAGVHLLTSSCRHDLPQYEEQQHVGGTASSSSQMPSPELRRLYSEAFRRLPCKEGGLVAEPACGQKLKQHDLSSVKDLLNTSTLELSTTSTSSMQMPTQPWRCLSSSPIWALPRLSRGIIFYIRIDLNESYHTYPDVGGPFQSLQAAHNAIDRYLQEQQAPTRFTQRQCLNWPDGTRKKLLESQIDERCDWKRQLVQALVDKYNDYRHLMGDRAYKLKDVVLYNSVFGANDHSRLYGHINFTMKGAEDSDCGIDDLFFAEVTIKRAEYSELMVSCFCMVKPTDNGLCYGCDVKHPNDAAAYTGAGVNSQRACPIFGNMKWKCRNETLQEEEDRVRSLYKGQGLDAPDYLERVKEEMTLKPFRPKYLDVATMHED</sequence>
<organism evidence="3 4">
    <name type="scientific">Lolium multiflorum</name>
    <name type="common">Italian ryegrass</name>
    <name type="synonym">Lolium perenne subsp. multiflorum</name>
    <dbReference type="NCBI Taxonomy" id="4521"/>
    <lineage>
        <taxon>Eukaryota</taxon>
        <taxon>Viridiplantae</taxon>
        <taxon>Streptophyta</taxon>
        <taxon>Embryophyta</taxon>
        <taxon>Tracheophyta</taxon>
        <taxon>Spermatophyta</taxon>
        <taxon>Magnoliopsida</taxon>
        <taxon>Liliopsida</taxon>
        <taxon>Poales</taxon>
        <taxon>Poaceae</taxon>
        <taxon>BOP clade</taxon>
        <taxon>Pooideae</taxon>
        <taxon>Poodae</taxon>
        <taxon>Poeae</taxon>
        <taxon>Poeae Chloroplast Group 2 (Poeae type)</taxon>
        <taxon>Loliodinae</taxon>
        <taxon>Loliinae</taxon>
        <taxon>Lolium</taxon>
    </lineage>
</organism>
<dbReference type="AlphaFoldDB" id="A0AAD8W7N6"/>
<name>A0AAD8W7N6_LOLMU</name>
<feature type="domain" description="DUF3615" evidence="2">
    <location>
        <begin position="303"/>
        <end position="400"/>
    </location>
</feature>
<proteinExistence type="predicted"/>
<dbReference type="EMBL" id="JAUUTY010000004">
    <property type="protein sequence ID" value="KAK1643832.1"/>
    <property type="molecule type" value="Genomic_DNA"/>
</dbReference>
<reference evidence="3" key="1">
    <citation type="submission" date="2023-07" db="EMBL/GenBank/DDBJ databases">
        <title>A chromosome-level genome assembly of Lolium multiflorum.</title>
        <authorList>
            <person name="Chen Y."/>
            <person name="Copetti D."/>
            <person name="Kolliker R."/>
            <person name="Studer B."/>
        </authorList>
    </citation>
    <scope>NUCLEOTIDE SEQUENCE</scope>
    <source>
        <strain evidence="3">02402/16</strain>
        <tissue evidence="3">Leaf</tissue>
    </source>
</reference>
<dbReference type="PANTHER" id="PTHR33326:SF33">
    <property type="match status" value="1"/>
</dbReference>
<feature type="region of interest" description="Disordered" evidence="1">
    <location>
        <begin position="1"/>
        <end position="40"/>
    </location>
</feature>
<evidence type="ECO:0000313" key="4">
    <source>
        <dbReference type="Proteomes" id="UP001231189"/>
    </source>
</evidence>
<dbReference type="Proteomes" id="UP001231189">
    <property type="component" value="Unassembled WGS sequence"/>
</dbReference>